<keyword evidence="3" id="KW-1185">Reference proteome</keyword>
<dbReference type="STRING" id="413434.SAMN04488132_10250"/>
<dbReference type="EMBL" id="FUWH01000002">
    <property type="protein sequence ID" value="SJZ44489.1"/>
    <property type="molecule type" value="Genomic_DNA"/>
</dbReference>
<gene>
    <name evidence="2" type="ORF">SAMN04488132_10250</name>
</gene>
<organism evidence="2 3">
    <name type="scientific">Sediminibacterium ginsengisoli</name>
    <dbReference type="NCBI Taxonomy" id="413434"/>
    <lineage>
        <taxon>Bacteria</taxon>
        <taxon>Pseudomonadati</taxon>
        <taxon>Bacteroidota</taxon>
        <taxon>Chitinophagia</taxon>
        <taxon>Chitinophagales</taxon>
        <taxon>Chitinophagaceae</taxon>
        <taxon>Sediminibacterium</taxon>
    </lineage>
</organism>
<protein>
    <recommendedName>
        <fullName evidence="4">HIG1 domain-containing protein</fullName>
    </recommendedName>
</protein>
<sequence length="71" mass="8028">MLSFYLIGAIVFIVTVVALLAMSFNEYRLDAGDAGWRRQGVKRNYFAGLLLRSAMTTAAVMVLLKWIVVEW</sequence>
<evidence type="ECO:0000256" key="1">
    <source>
        <dbReference type="SAM" id="Phobius"/>
    </source>
</evidence>
<evidence type="ECO:0000313" key="2">
    <source>
        <dbReference type="EMBL" id="SJZ44489.1"/>
    </source>
</evidence>
<name>A0A1T4KPY1_9BACT</name>
<evidence type="ECO:0008006" key="4">
    <source>
        <dbReference type="Google" id="ProtNLM"/>
    </source>
</evidence>
<keyword evidence="1" id="KW-1133">Transmembrane helix</keyword>
<feature type="transmembrane region" description="Helical" evidence="1">
    <location>
        <begin position="45"/>
        <end position="68"/>
    </location>
</feature>
<dbReference type="Proteomes" id="UP000190888">
    <property type="component" value="Unassembled WGS sequence"/>
</dbReference>
<dbReference type="RefSeq" id="WP_078830033.1">
    <property type="nucleotide sequence ID" value="NZ_FUWH01000002.1"/>
</dbReference>
<proteinExistence type="predicted"/>
<dbReference type="AlphaFoldDB" id="A0A1T4KPY1"/>
<evidence type="ECO:0000313" key="3">
    <source>
        <dbReference type="Proteomes" id="UP000190888"/>
    </source>
</evidence>
<keyword evidence="1" id="KW-0812">Transmembrane</keyword>
<reference evidence="2 3" key="1">
    <citation type="submission" date="2017-02" db="EMBL/GenBank/DDBJ databases">
        <authorList>
            <person name="Peterson S.W."/>
        </authorList>
    </citation>
    <scope>NUCLEOTIDE SEQUENCE [LARGE SCALE GENOMIC DNA]</scope>
    <source>
        <strain evidence="2 3">DSM 22335</strain>
    </source>
</reference>
<feature type="transmembrane region" description="Helical" evidence="1">
    <location>
        <begin position="6"/>
        <end position="24"/>
    </location>
</feature>
<accession>A0A1T4KPY1</accession>
<keyword evidence="1" id="KW-0472">Membrane</keyword>